<dbReference type="AlphaFoldDB" id="A0AAE0L0U7"/>
<gene>
    <name evidence="1" type="ORF">CYMTET_23712</name>
</gene>
<dbReference type="EMBL" id="LGRX02012225">
    <property type="protein sequence ID" value="KAK3267752.1"/>
    <property type="molecule type" value="Genomic_DNA"/>
</dbReference>
<accession>A0AAE0L0U7</accession>
<sequence>MTHGVIPLGMKVSLDNPFCASRPGKAAQNFFNSCVRRRQDRLFQEEDAAKWSTWSFRMQTIAVALRGSQATTSHAGIPMTSGIIGGSKLGCMCKLRALSGGLSGELLRASTYMVVAFVTLGRPGTGVALRGDEVNLDGGSVSFVLRKENERSHRREKRHRMFPQNAACGLVELLRLWEAARGQLTEGECYWKLPGETSTSWSGSMGDAWLKMALLHWECVPPEGGLVFWAQRQNRSEGGSAGNGSADVAQVCFVGGWAERSEPVHCNSDPTATMR</sequence>
<organism evidence="1 2">
    <name type="scientific">Cymbomonas tetramitiformis</name>
    <dbReference type="NCBI Taxonomy" id="36881"/>
    <lineage>
        <taxon>Eukaryota</taxon>
        <taxon>Viridiplantae</taxon>
        <taxon>Chlorophyta</taxon>
        <taxon>Pyramimonadophyceae</taxon>
        <taxon>Pyramimonadales</taxon>
        <taxon>Pyramimonadaceae</taxon>
        <taxon>Cymbomonas</taxon>
    </lineage>
</organism>
<reference evidence="1 2" key="1">
    <citation type="journal article" date="2015" name="Genome Biol. Evol.">
        <title>Comparative Genomics of a Bacterivorous Green Alga Reveals Evolutionary Causalities and Consequences of Phago-Mixotrophic Mode of Nutrition.</title>
        <authorList>
            <person name="Burns J.A."/>
            <person name="Paasch A."/>
            <person name="Narechania A."/>
            <person name="Kim E."/>
        </authorList>
    </citation>
    <scope>NUCLEOTIDE SEQUENCE [LARGE SCALE GENOMIC DNA]</scope>
    <source>
        <strain evidence="1 2">PLY_AMNH</strain>
    </source>
</reference>
<name>A0AAE0L0U7_9CHLO</name>
<evidence type="ECO:0000313" key="1">
    <source>
        <dbReference type="EMBL" id="KAK3267752.1"/>
    </source>
</evidence>
<comment type="caution">
    <text evidence="1">The sequence shown here is derived from an EMBL/GenBank/DDBJ whole genome shotgun (WGS) entry which is preliminary data.</text>
</comment>
<proteinExistence type="predicted"/>
<keyword evidence="2" id="KW-1185">Reference proteome</keyword>
<protein>
    <submittedName>
        <fullName evidence="1">Uncharacterized protein</fullName>
    </submittedName>
</protein>
<dbReference type="Proteomes" id="UP001190700">
    <property type="component" value="Unassembled WGS sequence"/>
</dbReference>
<evidence type="ECO:0000313" key="2">
    <source>
        <dbReference type="Proteomes" id="UP001190700"/>
    </source>
</evidence>